<evidence type="ECO:0000313" key="2">
    <source>
        <dbReference type="EMBL" id="QEC77776.1"/>
    </source>
</evidence>
<dbReference type="PROSITE" id="PS51257">
    <property type="entry name" value="PROKAR_LIPOPROTEIN"/>
    <property type="match status" value="1"/>
</dbReference>
<dbReference type="Proteomes" id="UP000321362">
    <property type="component" value="Chromosome"/>
</dbReference>
<feature type="chain" id="PRO_5023061590" description="Peptidase" evidence="1">
    <location>
        <begin position="21"/>
        <end position="316"/>
    </location>
</feature>
<evidence type="ECO:0000256" key="1">
    <source>
        <dbReference type="SAM" id="SignalP"/>
    </source>
</evidence>
<evidence type="ECO:0008006" key="4">
    <source>
        <dbReference type="Google" id="ProtNLM"/>
    </source>
</evidence>
<organism evidence="2 3">
    <name type="scientific">Mucilaginibacter ginsenosidivorax</name>
    <dbReference type="NCBI Taxonomy" id="862126"/>
    <lineage>
        <taxon>Bacteria</taxon>
        <taxon>Pseudomonadati</taxon>
        <taxon>Bacteroidota</taxon>
        <taxon>Sphingobacteriia</taxon>
        <taxon>Sphingobacteriales</taxon>
        <taxon>Sphingobacteriaceae</taxon>
        <taxon>Mucilaginibacter</taxon>
    </lineage>
</organism>
<dbReference type="OrthoDB" id="5134860at2"/>
<accession>A0A5B8W4F0</accession>
<keyword evidence="3" id="KW-1185">Reference proteome</keyword>
<feature type="signal peptide" evidence="1">
    <location>
        <begin position="1"/>
        <end position="20"/>
    </location>
</feature>
<gene>
    <name evidence="2" type="ORF">FSB76_18180</name>
</gene>
<evidence type="ECO:0000313" key="3">
    <source>
        <dbReference type="Proteomes" id="UP000321362"/>
    </source>
</evidence>
<dbReference type="RefSeq" id="WP_147055780.1">
    <property type="nucleotide sequence ID" value="NZ_CP042437.1"/>
</dbReference>
<proteinExistence type="predicted"/>
<protein>
    <recommendedName>
        <fullName evidence="4">Peptidase</fullName>
    </recommendedName>
</protein>
<dbReference type="AlphaFoldDB" id="A0A5B8W4F0"/>
<sequence>MKFSKNIILVSAMLCVFLAAGCKKNKQTATVEKDPPGSPPKTWQEHWGGPHTFLLNRVYFDSDVAVYYDPSMDKSVTWPYKTMSDTWKYVKKTYGAFGDSARLYVVLHGISTPFEETLGGGHPASYFDESHDYRNAIDCGLGDWKYPTGQQIGIPIHETGHIVCGANNGVKGSPSDVLWGDSKFMEIYNYDVLMNIGRQDEAARVYDQLKAQVDTFPRAGSQWFKNWFYPIYSKYGHAAVLSKYFKLLAANYPKMANPHGAEYTQNLNWGEFIHFWSGATGDNMKAQATFAFGWTDEWEQQFRQAQKDFPNVKYAY</sequence>
<dbReference type="KEGG" id="mgk:FSB76_18180"/>
<dbReference type="EMBL" id="CP042437">
    <property type="protein sequence ID" value="QEC77776.1"/>
    <property type="molecule type" value="Genomic_DNA"/>
</dbReference>
<reference evidence="2 3" key="1">
    <citation type="journal article" date="2013" name="J. Microbiol.">
        <title>Mucilaginibacter ginsenosidivorax sp. nov., with ginsenoside converting activity isolated from sediment.</title>
        <authorList>
            <person name="Kim J.K."/>
            <person name="Choi T.E."/>
            <person name="Liu Q.M."/>
            <person name="Park H.Y."/>
            <person name="Yi T.H."/>
            <person name="Yoon M.H."/>
            <person name="Kim S.C."/>
            <person name="Im W.T."/>
        </authorList>
    </citation>
    <scope>NUCLEOTIDE SEQUENCE [LARGE SCALE GENOMIC DNA]</scope>
    <source>
        <strain evidence="2 3">KHI28</strain>
    </source>
</reference>
<name>A0A5B8W4F0_9SPHI</name>
<keyword evidence="1" id="KW-0732">Signal</keyword>